<sequence>MASRIPVPAELPQQAALTSPDHPWPLRLLSAKIKEYISAMSRLWVEGEVITLQRRPGAKVQFLTLRDLDANNSITVKILSFLLPDSVQPGSRVVVCAKPDFYEGNGSLSLWADEIRPVGLGDILARLEMLKKQLAAEGLFDPRHKQPLPFLPQKIGLICGRNTKAKEDVEVNARLRWPSVAFDTREVQVQGNGAVDAMLEALAALDARPEVDVIVLARGGGSVEDLLPFSDERLVRAAASAHTPVVSAIGHEGDSPILDLAADVRASTPTDAAKLLVPDVSEEYAGIAEARVRMRNTISARLTQAGRELEAILARPPFARPQTMIDMRESDLSSLRLWLRNHIRRTLDSSAAEQSNLLSRLRALSPQATLDRGYSILRDNAGIVTDAQNVSVGQNLHAILSSGSLELGVTTVHEGERHG</sequence>
<proteinExistence type="inferred from homology"/>
<protein>
    <recommendedName>
        <fullName evidence="5">Exodeoxyribonuclease 7 large subunit</fullName>
        <ecNumber evidence="5">3.1.11.6</ecNumber>
    </recommendedName>
    <alternativeName>
        <fullName evidence="5">Exodeoxyribonuclease VII large subunit</fullName>
        <shortName evidence="5">Exonuclease VII large subunit</shortName>
    </alternativeName>
</protein>
<dbReference type="PANTHER" id="PTHR30008:SF0">
    <property type="entry name" value="EXODEOXYRIBONUCLEASE 7 LARGE SUBUNIT"/>
    <property type="match status" value="1"/>
</dbReference>
<comment type="similarity">
    <text evidence="5 6">Belongs to the XseA family.</text>
</comment>
<dbReference type="InterPro" id="IPR025824">
    <property type="entry name" value="OB-fold_nuc-bd_dom"/>
</dbReference>
<dbReference type="GO" id="GO:0003676">
    <property type="term" value="F:nucleic acid binding"/>
    <property type="evidence" value="ECO:0007669"/>
    <property type="project" value="InterPro"/>
</dbReference>
<evidence type="ECO:0000259" key="7">
    <source>
        <dbReference type="Pfam" id="PF02601"/>
    </source>
</evidence>
<comment type="subunit">
    <text evidence="5">Heterooligomer composed of large and small subunits.</text>
</comment>
<dbReference type="CDD" id="cd04489">
    <property type="entry name" value="ExoVII_LU_OBF"/>
    <property type="match status" value="1"/>
</dbReference>
<accession>A0A2V1K9Z1</accession>
<keyword evidence="2 5" id="KW-0540">Nuclease</keyword>
<dbReference type="GO" id="GO:0008855">
    <property type="term" value="F:exodeoxyribonuclease VII activity"/>
    <property type="evidence" value="ECO:0007669"/>
    <property type="project" value="UniProtKB-UniRule"/>
</dbReference>
<comment type="catalytic activity">
    <reaction evidence="5 6">
        <text>Exonucleolytic cleavage in either 5'- to 3'- or 3'- to 5'-direction to yield nucleoside 5'-phosphates.</text>
        <dbReference type="EC" id="3.1.11.6"/>
    </reaction>
</comment>
<organism evidence="9 10">
    <name type="scientific">Ancrocorticia populi</name>
    <dbReference type="NCBI Taxonomy" id="2175228"/>
    <lineage>
        <taxon>Bacteria</taxon>
        <taxon>Bacillati</taxon>
        <taxon>Actinomycetota</taxon>
        <taxon>Actinomycetes</taxon>
        <taxon>Actinomycetales</taxon>
        <taxon>Actinomycetaceae</taxon>
        <taxon>Ancrocorticia</taxon>
    </lineage>
</organism>
<dbReference type="OrthoDB" id="9802795at2"/>
<keyword evidence="4 5" id="KW-0269">Exonuclease</keyword>
<dbReference type="Proteomes" id="UP000245283">
    <property type="component" value="Unassembled WGS sequence"/>
</dbReference>
<comment type="caution">
    <text evidence="9">The sequence shown here is derived from an EMBL/GenBank/DDBJ whole genome shotgun (WGS) entry which is preliminary data.</text>
</comment>
<feature type="domain" description="OB-fold nucleic acid binding" evidence="8">
    <location>
        <begin position="26"/>
        <end position="116"/>
    </location>
</feature>
<evidence type="ECO:0000256" key="3">
    <source>
        <dbReference type="ARBA" id="ARBA00022801"/>
    </source>
</evidence>
<comment type="function">
    <text evidence="5">Bidirectionally degrades single-stranded DNA into large acid-insoluble oligonucleotides, which are then degraded further into small acid-soluble oligonucleotides.</text>
</comment>
<evidence type="ECO:0000256" key="1">
    <source>
        <dbReference type="ARBA" id="ARBA00022490"/>
    </source>
</evidence>
<keyword evidence="3 5" id="KW-0378">Hydrolase</keyword>
<feature type="domain" description="Exonuclease VII large subunit C-terminal" evidence="7">
    <location>
        <begin position="139"/>
        <end position="354"/>
    </location>
</feature>
<dbReference type="GO" id="GO:0006308">
    <property type="term" value="P:DNA catabolic process"/>
    <property type="evidence" value="ECO:0007669"/>
    <property type="project" value="UniProtKB-UniRule"/>
</dbReference>
<gene>
    <name evidence="5" type="primary">xseA</name>
    <name evidence="9" type="ORF">DD236_02585</name>
</gene>
<dbReference type="NCBIfam" id="TIGR00237">
    <property type="entry name" value="xseA"/>
    <property type="match status" value="1"/>
</dbReference>
<dbReference type="InterPro" id="IPR003753">
    <property type="entry name" value="Exonuc_VII_L"/>
</dbReference>
<dbReference type="EC" id="3.1.11.6" evidence="5"/>
<evidence type="ECO:0000313" key="10">
    <source>
        <dbReference type="Proteomes" id="UP000245283"/>
    </source>
</evidence>
<dbReference type="GO" id="GO:0009318">
    <property type="term" value="C:exodeoxyribonuclease VII complex"/>
    <property type="evidence" value="ECO:0007669"/>
    <property type="project" value="UniProtKB-UniRule"/>
</dbReference>
<evidence type="ECO:0000256" key="2">
    <source>
        <dbReference type="ARBA" id="ARBA00022722"/>
    </source>
</evidence>
<keyword evidence="10" id="KW-1185">Reference proteome</keyword>
<dbReference type="GO" id="GO:0005737">
    <property type="term" value="C:cytoplasm"/>
    <property type="evidence" value="ECO:0007669"/>
    <property type="project" value="UniProtKB-SubCell"/>
</dbReference>
<name>A0A2V1K9Z1_9ACTO</name>
<evidence type="ECO:0000256" key="4">
    <source>
        <dbReference type="ARBA" id="ARBA00022839"/>
    </source>
</evidence>
<dbReference type="HAMAP" id="MF_00378">
    <property type="entry name" value="Exonuc_7_L"/>
    <property type="match status" value="1"/>
</dbReference>
<dbReference type="Pfam" id="PF13742">
    <property type="entry name" value="tRNA_anti_2"/>
    <property type="match status" value="1"/>
</dbReference>
<dbReference type="Pfam" id="PF02601">
    <property type="entry name" value="Exonuc_VII_L"/>
    <property type="match status" value="1"/>
</dbReference>
<evidence type="ECO:0000313" key="9">
    <source>
        <dbReference type="EMBL" id="PWF27295.1"/>
    </source>
</evidence>
<dbReference type="InterPro" id="IPR020579">
    <property type="entry name" value="Exonuc_VII_lsu_C"/>
</dbReference>
<evidence type="ECO:0000256" key="5">
    <source>
        <dbReference type="HAMAP-Rule" id="MF_00378"/>
    </source>
</evidence>
<reference evidence="10" key="1">
    <citation type="submission" date="2018-05" db="EMBL/GenBank/DDBJ databases">
        <authorList>
            <person name="Li Y."/>
        </authorList>
    </citation>
    <scope>NUCLEOTIDE SEQUENCE [LARGE SCALE GENOMIC DNA]</scope>
    <source>
        <strain evidence="10">sk1b4</strain>
    </source>
</reference>
<comment type="subcellular location">
    <subcellularLocation>
        <location evidence="5 6">Cytoplasm</location>
    </subcellularLocation>
</comment>
<evidence type="ECO:0000259" key="8">
    <source>
        <dbReference type="Pfam" id="PF13742"/>
    </source>
</evidence>
<evidence type="ECO:0000256" key="6">
    <source>
        <dbReference type="RuleBase" id="RU004355"/>
    </source>
</evidence>
<dbReference type="RefSeq" id="WP_109092795.1">
    <property type="nucleotide sequence ID" value="NZ_QETB01000001.1"/>
</dbReference>
<dbReference type="EMBL" id="QETB01000001">
    <property type="protein sequence ID" value="PWF27295.1"/>
    <property type="molecule type" value="Genomic_DNA"/>
</dbReference>
<dbReference type="PANTHER" id="PTHR30008">
    <property type="entry name" value="EXODEOXYRIBONUCLEASE 7 LARGE SUBUNIT"/>
    <property type="match status" value="1"/>
</dbReference>
<dbReference type="AlphaFoldDB" id="A0A2V1K9Z1"/>
<keyword evidence="1 5" id="KW-0963">Cytoplasm</keyword>